<evidence type="ECO:0000313" key="2">
    <source>
        <dbReference type="Proteomes" id="UP000606786"/>
    </source>
</evidence>
<keyword evidence="2" id="KW-1185">Reference proteome</keyword>
<accession>A0A811UHG1</accession>
<reference evidence="1" key="1">
    <citation type="submission" date="2020-11" db="EMBL/GenBank/DDBJ databases">
        <authorList>
            <person name="Whitehead M."/>
        </authorList>
    </citation>
    <scope>NUCLEOTIDE SEQUENCE</scope>
    <source>
        <strain evidence="1">EGII</strain>
    </source>
</reference>
<organism evidence="1 2">
    <name type="scientific">Ceratitis capitata</name>
    <name type="common">Mediterranean fruit fly</name>
    <name type="synonym">Tephritis capitata</name>
    <dbReference type="NCBI Taxonomy" id="7213"/>
    <lineage>
        <taxon>Eukaryota</taxon>
        <taxon>Metazoa</taxon>
        <taxon>Ecdysozoa</taxon>
        <taxon>Arthropoda</taxon>
        <taxon>Hexapoda</taxon>
        <taxon>Insecta</taxon>
        <taxon>Pterygota</taxon>
        <taxon>Neoptera</taxon>
        <taxon>Endopterygota</taxon>
        <taxon>Diptera</taxon>
        <taxon>Brachycera</taxon>
        <taxon>Muscomorpha</taxon>
        <taxon>Tephritoidea</taxon>
        <taxon>Tephritidae</taxon>
        <taxon>Ceratitis</taxon>
        <taxon>Ceratitis</taxon>
    </lineage>
</organism>
<proteinExistence type="predicted"/>
<dbReference type="AlphaFoldDB" id="A0A811UHG1"/>
<dbReference type="Proteomes" id="UP000606786">
    <property type="component" value="Unassembled WGS sequence"/>
</dbReference>
<sequence>MKNVQRTVDQDTCTCVARTNHNYTAQRTVEMKALDDEQGTQQDAGCLAACTPELCLHFMRCILVSAMTSNTTGACESEASCRRRGLSHHIRLHQEQHQHQSLREKVRA</sequence>
<evidence type="ECO:0000313" key="1">
    <source>
        <dbReference type="EMBL" id="CAD6997297.1"/>
    </source>
</evidence>
<comment type="caution">
    <text evidence="1">The sequence shown here is derived from an EMBL/GenBank/DDBJ whole genome shotgun (WGS) entry which is preliminary data.</text>
</comment>
<name>A0A811UHG1_CERCA</name>
<gene>
    <name evidence="1" type="ORF">CCAP1982_LOCUS5930</name>
</gene>
<dbReference type="EMBL" id="CAJHJT010000012">
    <property type="protein sequence ID" value="CAD6997297.1"/>
    <property type="molecule type" value="Genomic_DNA"/>
</dbReference>
<protein>
    <submittedName>
        <fullName evidence="1">(Mediterranean fruit fly) hypothetical protein</fullName>
    </submittedName>
</protein>